<feature type="transmembrane region" description="Helical" evidence="5">
    <location>
        <begin position="62"/>
        <end position="81"/>
    </location>
</feature>
<dbReference type="SUPFAM" id="SSF51445">
    <property type="entry name" value="(Trans)glycosidases"/>
    <property type="match status" value="1"/>
</dbReference>
<keyword evidence="5" id="KW-1133">Transmembrane helix</keyword>
<reference evidence="7 8" key="1">
    <citation type="journal article" date="2011" name="J. Bacteriol.">
        <title>Genome sequence of 'Pedosphaera parvula' Ellin514, an aerobic Verrucomicrobial isolate from pasture soil.</title>
        <authorList>
            <person name="Kant R."/>
            <person name="van Passel M.W."/>
            <person name="Sangwan P."/>
            <person name="Palva A."/>
            <person name="Lucas S."/>
            <person name="Copeland A."/>
            <person name="Lapidus A."/>
            <person name="Glavina Del Rio T."/>
            <person name="Dalin E."/>
            <person name="Tice H."/>
            <person name="Bruce D."/>
            <person name="Goodwin L."/>
            <person name="Pitluck S."/>
            <person name="Chertkov O."/>
            <person name="Larimer F.W."/>
            <person name="Land M.L."/>
            <person name="Hauser L."/>
            <person name="Brettin T.S."/>
            <person name="Detter J.C."/>
            <person name="Han S."/>
            <person name="de Vos W.M."/>
            <person name="Janssen P.H."/>
            <person name="Smidt H."/>
        </authorList>
    </citation>
    <scope>NUCLEOTIDE SEQUENCE [LARGE SCALE GENOMIC DNA]</scope>
    <source>
        <strain evidence="7 8">Ellin514</strain>
    </source>
</reference>
<dbReference type="Pfam" id="PF01055">
    <property type="entry name" value="Glyco_hydro_31_2nd"/>
    <property type="match status" value="1"/>
</dbReference>
<organism evidence="7 8">
    <name type="scientific">Pedosphaera parvula (strain Ellin514)</name>
    <dbReference type="NCBI Taxonomy" id="320771"/>
    <lineage>
        <taxon>Bacteria</taxon>
        <taxon>Pseudomonadati</taxon>
        <taxon>Verrucomicrobiota</taxon>
        <taxon>Pedosphaerae</taxon>
        <taxon>Pedosphaerales</taxon>
        <taxon>Pedosphaeraceae</taxon>
        <taxon>Pedosphaera</taxon>
    </lineage>
</organism>
<dbReference type="Proteomes" id="UP000003688">
    <property type="component" value="Unassembled WGS sequence"/>
</dbReference>
<keyword evidence="5" id="KW-0472">Membrane</keyword>
<dbReference type="SUPFAM" id="SSF51011">
    <property type="entry name" value="Glycosyl hydrolase domain"/>
    <property type="match status" value="1"/>
</dbReference>
<feature type="region of interest" description="Disordered" evidence="4">
    <location>
        <begin position="31"/>
        <end position="51"/>
    </location>
</feature>
<dbReference type="PROSITE" id="PS50835">
    <property type="entry name" value="IG_LIKE"/>
    <property type="match status" value="1"/>
</dbReference>
<dbReference type="Gene3D" id="2.60.40.1180">
    <property type="entry name" value="Golgi alpha-mannosidase II"/>
    <property type="match status" value="2"/>
</dbReference>
<dbReference type="Pfam" id="PF13927">
    <property type="entry name" value="Ig_3"/>
    <property type="match status" value="1"/>
</dbReference>
<dbReference type="InterPro" id="IPR007110">
    <property type="entry name" value="Ig-like_dom"/>
</dbReference>
<dbReference type="PANTHER" id="PTHR22762:SF120">
    <property type="entry name" value="HETEROGLYCAN GLUCOSIDASE 1"/>
    <property type="match status" value="1"/>
</dbReference>
<proteinExistence type="inferred from homology"/>
<dbReference type="PROSITE" id="PS00129">
    <property type="entry name" value="GLYCOSYL_HYDROL_F31_1"/>
    <property type="match status" value="1"/>
</dbReference>
<dbReference type="Pfam" id="PF03663">
    <property type="entry name" value="Glyco_hydro_76"/>
    <property type="match status" value="1"/>
</dbReference>
<dbReference type="Gene3D" id="1.50.10.20">
    <property type="match status" value="1"/>
</dbReference>
<evidence type="ECO:0000256" key="3">
    <source>
        <dbReference type="ARBA" id="ARBA00023295"/>
    </source>
</evidence>
<keyword evidence="5" id="KW-0812">Transmembrane</keyword>
<dbReference type="Gene3D" id="3.20.20.80">
    <property type="entry name" value="Glycosidases"/>
    <property type="match status" value="1"/>
</dbReference>
<dbReference type="GO" id="GO:0030246">
    <property type="term" value="F:carbohydrate binding"/>
    <property type="evidence" value="ECO:0007669"/>
    <property type="project" value="InterPro"/>
</dbReference>
<dbReference type="Pfam" id="PF13802">
    <property type="entry name" value="Gal_mutarotas_2"/>
    <property type="match status" value="1"/>
</dbReference>
<dbReference type="InterPro" id="IPR008928">
    <property type="entry name" value="6-hairpin_glycosidase_sf"/>
</dbReference>
<evidence type="ECO:0000256" key="4">
    <source>
        <dbReference type="SAM" id="MobiDB-lite"/>
    </source>
</evidence>
<evidence type="ECO:0000256" key="2">
    <source>
        <dbReference type="ARBA" id="ARBA00022801"/>
    </source>
</evidence>
<dbReference type="PANTHER" id="PTHR22762">
    <property type="entry name" value="ALPHA-GLUCOSIDASE"/>
    <property type="match status" value="1"/>
</dbReference>
<dbReference type="SUPFAM" id="SSF48208">
    <property type="entry name" value="Six-hairpin glycosidases"/>
    <property type="match status" value="1"/>
</dbReference>
<dbReference type="SUPFAM" id="SSF48726">
    <property type="entry name" value="Immunoglobulin"/>
    <property type="match status" value="1"/>
</dbReference>
<dbReference type="InterPro" id="IPR017853">
    <property type="entry name" value="GH"/>
</dbReference>
<keyword evidence="2 7" id="KW-0378">Hydrolase</keyword>
<dbReference type="STRING" id="320771.Cflav_PD5659"/>
<protein>
    <submittedName>
        <fullName evidence="7">Alpha-glucosidase</fullName>
        <ecNumber evidence="7">3.2.1.20</ecNumber>
    </submittedName>
</protein>
<dbReference type="InterPro" id="IPR048395">
    <property type="entry name" value="Glyco_hydro_31_C"/>
</dbReference>
<dbReference type="GO" id="GO:0016757">
    <property type="term" value="F:glycosyltransferase activity"/>
    <property type="evidence" value="ECO:0007669"/>
    <property type="project" value="UniProtKB-ARBA"/>
</dbReference>
<dbReference type="InterPro" id="IPR003599">
    <property type="entry name" value="Ig_sub"/>
</dbReference>
<dbReference type="GO" id="GO:0004558">
    <property type="term" value="F:alpha-1,4-glucosidase activity"/>
    <property type="evidence" value="ECO:0007669"/>
    <property type="project" value="UniProtKB-EC"/>
</dbReference>
<dbReference type="InterPro" id="IPR033403">
    <property type="entry name" value="DUF5110"/>
</dbReference>
<evidence type="ECO:0000256" key="1">
    <source>
        <dbReference type="ARBA" id="ARBA00007806"/>
    </source>
</evidence>
<sequence length="1923" mass="206590">MSRNAARLCSIRDVDVASNLVVPAALHETNLNATHPDKEVTNPNSPGVEAHPRRWRGNPGKLVVALVAIFVAAIGSVSAQVTTNAFDVASNYATFAGNQGFGFGAWTINTPGGGKYLSADTPPYFGIWNSAANSTSTAIRPFNAGLAVGQTFSVQLQMNTLDGAINSNGFKLQNANGNTLFSYWHQGGDIADGHYSDAGVASGIATGFAYDYQQLDSFAFVLNSPTNYTFTDLTTGASFSGTFSGASITQVTFFRANGNATPSNGQDFKFNTLVITSPSSPQTNDGSSFVYEGFNYAPAAVSGQHNGGWGWGGAWTNAAGNALYFDLGNLIGESNAPAPYDAYSIGNHLRGYGGSRVGRLLDCSTNGVFAQNGYLNANGDIGAAGKTIYLSFLQQPGVTSKFYEFEFHRNDFSDAGRIAGIGNDTATTDVNFRAPGNTHLSLGQGDTAVDFYVVRIDFHGGNDDVRVYRNPTSLTEPAVPTLTRLGTGDLSFDRLCVGVWDNFVAVDEIRIGSAWTNVIGLASIVTGSVETVAITNSMLIGQGIAAFVPAGYDSNKVPSMSLVSEPVSTGVLPVNWSLVPQFRVVNSNASASISVPAGTSLYGGGEVSGPLLRNGQTIEIWNTDTAGWTTDYLRRMYQAHPWVLGVRSNGTAFGVLFDSTYKATLTTADDRIVYKSHGPLFRVFVIDRATPQAVLQGLAELTGTISMPPLWALGYHQSRFSYSPASQVQGIANGFLTNQIPCDTIWLDIGYMNNNRDFTISPGGFPNMPSLTTSLHNNGFHVVPILDPSIAVDSSYFVYQSGTASNIWVQTSSGQTYQGNSTPGSAVWPDFTIPSARSWWTGLCKNFVTNGMDGIWIDMNEPEANNALTALNTMPYDNWHRGGGGLPAGSHLQYHNTYGALESGATYDGLIDANPNRRPFVLTRASFIGGQRYAATWTGDNVSSSNNMVISVPMSLTLGLSGQPFSGPDIGGFIGNATEDLWGNWIGFGAFFPFARGHATAGSNQKEPWAFGQTVENAARIALQRRYRLLPYLYTQFYNSSQTGIPIMQPVFFADPADLSLRAEQQAFLLGSDVLVIPAFAQNATLPKGVWRPLSLVPGDTGPYQAELKIRGGAILPLGSVVQNTTQNMFNPLTLVVCLDSNGQASGTLYRDAGDGWGFQSGDYKLQTFTAQQNGNFVTVQLGNQQGNYAVANTPVDVQVITSNGTFFATGTIGSGITVPMDARSARAEAAFDAYNTAFYAVIDAGKAHYTVSQYDPASGANYFWGQVEEIEGAIDAYERNPNPNNLSIVTNLLNGFSNDNGTNWSGNIYNDDIMWACIAYLRGYQISGVTQYRSIAKFNFDLVYSRGWDLLFGGGLYWTTAKAEKNACINGPAAIVSYLLYQTLGDTNYLTKAQSIFNWEKTKLYNPMNGAVYDNIATNGTINTWSSTYNQGTFVGAADYLGDITNAMLASTYTKNNLGSPDSSGYNILFEYDPDNNNSGFNGIGIRWIAKFMKNRNFQYLYLPWLQANADAAWNMRRASDNLSWCQWLHQTPVASNLLSWDCISSMVALQVVPDSSNSLAPVFTVQPSDQVSAAGNAVELSAFATNGASISYQWYHGNNPIPGATNTDLVLFSVTSDDTGQYWVVASNAAASAYSQVANLYLLGNTNGLLVQDSATNYNPAIGFTGNQGVGFAPWVLSTSGGGAYINSGTLLFSLWNSTSNSQSTATRSFNLPMPVGITFWVQLQMNTLDTAVNKNGFELEDANGNTLFSYWHQGDDNANGHYSDALTSNGTAAGFAYDYGQLDSFKFTLTSPTNYIFYDLTTAKSFSGRISNAPVSRVTFYRSNGAGTPSGGQDFKFTNLAITTSPSTPSPSVVLVDKTTVGWNFHFPVAPGYSYRFQHATNVSGPWTDLGTLIGPATGIAEFIDTNSSAPQSFYRTVTP</sequence>
<comment type="similarity">
    <text evidence="1">Belongs to the glycosyl hydrolase 31 family.</text>
</comment>
<dbReference type="InterPro" id="IPR025887">
    <property type="entry name" value="Glyco_hydro_31_N_dom"/>
</dbReference>
<dbReference type="CDD" id="cd14752">
    <property type="entry name" value="GH31_N"/>
    <property type="match status" value="1"/>
</dbReference>
<dbReference type="InterPro" id="IPR011013">
    <property type="entry name" value="Gal_mutarotase_sf_dom"/>
</dbReference>
<dbReference type="Gene3D" id="2.60.40.10">
    <property type="entry name" value="Immunoglobulins"/>
    <property type="match status" value="1"/>
</dbReference>
<evidence type="ECO:0000313" key="7">
    <source>
        <dbReference type="EMBL" id="EEF63024.1"/>
    </source>
</evidence>
<dbReference type="InterPro" id="IPR005198">
    <property type="entry name" value="Glyco_hydro_76"/>
</dbReference>
<dbReference type="SMART" id="SM00409">
    <property type="entry name" value="IG"/>
    <property type="match status" value="1"/>
</dbReference>
<gene>
    <name evidence="7" type="ORF">Cflav_PD5659</name>
</gene>
<accession>B9XAI9</accession>
<dbReference type="SUPFAM" id="SSF74650">
    <property type="entry name" value="Galactose mutarotase-like"/>
    <property type="match status" value="1"/>
</dbReference>
<dbReference type="GO" id="GO:0005975">
    <property type="term" value="P:carbohydrate metabolic process"/>
    <property type="evidence" value="ECO:0007669"/>
    <property type="project" value="InterPro"/>
</dbReference>
<comment type="caution">
    <text evidence="7">The sequence shown here is derived from an EMBL/GenBank/DDBJ whole genome shotgun (WGS) entry which is preliminary data.</text>
</comment>
<dbReference type="Gene3D" id="2.60.40.1760">
    <property type="entry name" value="glycosyl hydrolase (family 31)"/>
    <property type="match status" value="1"/>
</dbReference>
<dbReference type="Pfam" id="PF17137">
    <property type="entry name" value="DUF5110"/>
    <property type="match status" value="1"/>
</dbReference>
<dbReference type="InterPro" id="IPR030458">
    <property type="entry name" value="Glyco_hydro_31_AS"/>
</dbReference>
<dbReference type="Pfam" id="PF21365">
    <property type="entry name" value="Glyco_hydro_31_3rd"/>
    <property type="match status" value="1"/>
</dbReference>
<dbReference type="InterPro" id="IPR000322">
    <property type="entry name" value="Glyco_hydro_31_TIM"/>
</dbReference>
<keyword evidence="3 7" id="KW-0326">Glycosidase</keyword>
<dbReference type="InterPro" id="IPR036179">
    <property type="entry name" value="Ig-like_dom_sf"/>
</dbReference>
<dbReference type="InterPro" id="IPR013780">
    <property type="entry name" value="Glyco_hydro_b"/>
</dbReference>
<dbReference type="InterPro" id="IPR013783">
    <property type="entry name" value="Ig-like_fold"/>
</dbReference>
<dbReference type="EMBL" id="ABOX02000002">
    <property type="protein sequence ID" value="EEF63024.1"/>
    <property type="molecule type" value="Genomic_DNA"/>
</dbReference>
<evidence type="ECO:0000256" key="5">
    <source>
        <dbReference type="SAM" id="Phobius"/>
    </source>
</evidence>
<evidence type="ECO:0000259" key="6">
    <source>
        <dbReference type="PROSITE" id="PS50835"/>
    </source>
</evidence>
<dbReference type="EC" id="3.2.1.20" evidence="7"/>
<name>B9XAI9_PEDPL</name>
<keyword evidence="8" id="KW-1185">Reference proteome</keyword>
<dbReference type="CDD" id="cd06604">
    <property type="entry name" value="GH31_glucosidase_II_MalA"/>
    <property type="match status" value="1"/>
</dbReference>
<feature type="domain" description="Ig-like" evidence="6">
    <location>
        <begin position="1563"/>
        <end position="1643"/>
    </location>
</feature>
<dbReference type="OrthoDB" id="176168at2"/>
<evidence type="ECO:0000313" key="8">
    <source>
        <dbReference type="Proteomes" id="UP000003688"/>
    </source>
</evidence>